<reference evidence="2" key="1">
    <citation type="journal article" date="2010" name="Stand. Genomic Sci.">
        <title>Complete genome sequence of 'Thermobaculum terrenum' type strain (YNP1).</title>
        <authorList>
            <person name="Kiss H."/>
            <person name="Cleland D."/>
            <person name="Lapidus A."/>
            <person name="Lucas S."/>
            <person name="Glavina Del Rio T."/>
            <person name="Nolan M."/>
            <person name="Tice H."/>
            <person name="Han C."/>
            <person name="Goodwin L."/>
            <person name="Pitluck S."/>
            <person name="Liolios K."/>
            <person name="Ivanova N."/>
            <person name="Mavromatis K."/>
            <person name="Ovchinnikova G."/>
            <person name="Pati A."/>
            <person name="Chen A."/>
            <person name="Palaniappan K."/>
            <person name="Land M."/>
            <person name="Hauser L."/>
            <person name="Chang Y."/>
            <person name="Jeffries C."/>
            <person name="Lu M."/>
            <person name="Brettin T."/>
            <person name="Detter J."/>
            <person name="Goker M."/>
            <person name="Tindall B."/>
            <person name="Beck B."/>
            <person name="McDermott T."/>
            <person name="Woyke T."/>
            <person name="Bristow J."/>
            <person name="Eisen J."/>
            <person name="Markowitz V."/>
            <person name="Hugenholtz P."/>
            <person name="Kyrpides N."/>
            <person name="Klenk H."/>
            <person name="Cheng J."/>
        </authorList>
    </citation>
    <scope>NUCLEOTIDE SEQUENCE [LARGE SCALE GENOMIC DNA]</scope>
    <source>
        <strain evidence="2">ATCC BAA-798 / YNP1</strain>
    </source>
</reference>
<organism evidence="1 2">
    <name type="scientific">Thermobaculum terrenum (strain ATCC BAA-798 / CCMEE 7001 / YNP1)</name>
    <dbReference type="NCBI Taxonomy" id="525904"/>
    <lineage>
        <taxon>Bacteria</taxon>
        <taxon>Bacillati</taxon>
        <taxon>Chloroflexota</taxon>
        <taxon>Chloroflexia</taxon>
        <taxon>Candidatus Thermobaculales</taxon>
        <taxon>Candidatus Thermobaculaceae</taxon>
        <taxon>Thermobaculum</taxon>
    </lineage>
</organism>
<accession>D1CGB4</accession>
<dbReference type="STRING" id="525904.Tter_1879"/>
<dbReference type="AlphaFoldDB" id="D1CGB4"/>
<evidence type="ECO:0000313" key="1">
    <source>
        <dbReference type="EMBL" id="ACZ42785.1"/>
    </source>
</evidence>
<dbReference type="Proteomes" id="UP000000323">
    <property type="component" value="Chromosome 2"/>
</dbReference>
<sequence length="84" mass="9318">MIASSPEVVPLPVQRTGREILRDLLEILPRAVEEVLAEEIKPQQAQAAATLARAILALVEQAELEERVSAIEARLQTLPREGRR</sequence>
<keyword evidence="2" id="KW-1185">Reference proteome</keyword>
<gene>
    <name evidence="1" type="ordered locus">Tter_1879</name>
</gene>
<name>D1CGB4_THET1</name>
<dbReference type="EMBL" id="CP001826">
    <property type="protein sequence ID" value="ACZ42785.1"/>
    <property type="molecule type" value="Genomic_DNA"/>
</dbReference>
<dbReference type="HOGENOM" id="CLU_2526448_0_0_0"/>
<protein>
    <submittedName>
        <fullName evidence="1">Uncharacterized protein</fullName>
    </submittedName>
</protein>
<proteinExistence type="predicted"/>
<dbReference type="KEGG" id="ttr:Tter_1879"/>
<evidence type="ECO:0000313" key="2">
    <source>
        <dbReference type="Proteomes" id="UP000000323"/>
    </source>
</evidence>